<feature type="compositionally biased region" description="Basic and acidic residues" evidence="1">
    <location>
        <begin position="327"/>
        <end position="344"/>
    </location>
</feature>
<dbReference type="PANTHER" id="PTHR34094:SF1">
    <property type="entry name" value="PROTEIN FAM185A"/>
    <property type="match status" value="1"/>
</dbReference>
<dbReference type="HOGENOM" id="CLU_659603_0_0_1"/>
<reference evidence="2" key="2">
    <citation type="submission" date="2024-10" db="UniProtKB">
        <authorList>
            <consortium name="EnsemblProtists"/>
        </authorList>
    </citation>
    <scope>IDENTIFICATION</scope>
</reference>
<reference evidence="3" key="1">
    <citation type="journal article" date="2013" name="Nature">
        <title>Pan genome of the phytoplankton Emiliania underpins its global distribution.</title>
        <authorList>
            <person name="Read B.A."/>
            <person name="Kegel J."/>
            <person name="Klute M.J."/>
            <person name="Kuo A."/>
            <person name="Lefebvre S.C."/>
            <person name="Maumus F."/>
            <person name="Mayer C."/>
            <person name="Miller J."/>
            <person name="Monier A."/>
            <person name="Salamov A."/>
            <person name="Young J."/>
            <person name="Aguilar M."/>
            <person name="Claverie J.M."/>
            <person name="Frickenhaus S."/>
            <person name="Gonzalez K."/>
            <person name="Herman E.K."/>
            <person name="Lin Y.C."/>
            <person name="Napier J."/>
            <person name="Ogata H."/>
            <person name="Sarno A.F."/>
            <person name="Shmutz J."/>
            <person name="Schroeder D."/>
            <person name="de Vargas C."/>
            <person name="Verret F."/>
            <person name="von Dassow P."/>
            <person name="Valentin K."/>
            <person name="Van de Peer Y."/>
            <person name="Wheeler G."/>
            <person name="Dacks J.B."/>
            <person name="Delwiche C.F."/>
            <person name="Dyhrman S.T."/>
            <person name="Glockner G."/>
            <person name="John U."/>
            <person name="Richards T."/>
            <person name="Worden A.Z."/>
            <person name="Zhang X."/>
            <person name="Grigoriev I.V."/>
            <person name="Allen A.E."/>
            <person name="Bidle K."/>
            <person name="Borodovsky M."/>
            <person name="Bowler C."/>
            <person name="Brownlee C."/>
            <person name="Cock J.M."/>
            <person name="Elias M."/>
            <person name="Gladyshev V.N."/>
            <person name="Groth M."/>
            <person name="Guda C."/>
            <person name="Hadaegh A."/>
            <person name="Iglesias-Rodriguez M.D."/>
            <person name="Jenkins J."/>
            <person name="Jones B.M."/>
            <person name="Lawson T."/>
            <person name="Leese F."/>
            <person name="Lindquist E."/>
            <person name="Lobanov A."/>
            <person name="Lomsadze A."/>
            <person name="Malik S.B."/>
            <person name="Marsh M.E."/>
            <person name="Mackinder L."/>
            <person name="Mock T."/>
            <person name="Mueller-Roeber B."/>
            <person name="Pagarete A."/>
            <person name="Parker M."/>
            <person name="Probert I."/>
            <person name="Quesneville H."/>
            <person name="Raines C."/>
            <person name="Rensing S.A."/>
            <person name="Riano-Pachon D.M."/>
            <person name="Richier S."/>
            <person name="Rokitta S."/>
            <person name="Shiraiwa Y."/>
            <person name="Soanes D.M."/>
            <person name="van der Giezen M."/>
            <person name="Wahlund T.M."/>
            <person name="Williams B."/>
            <person name="Wilson W."/>
            <person name="Wolfe G."/>
            <person name="Wurch L.L."/>
        </authorList>
    </citation>
    <scope>NUCLEOTIDE SEQUENCE</scope>
</reference>
<dbReference type="GeneID" id="17263707"/>
<evidence type="ECO:0008006" key="4">
    <source>
        <dbReference type="Google" id="ProtNLM"/>
    </source>
</evidence>
<keyword evidence="3" id="KW-1185">Reference proteome</keyword>
<dbReference type="KEGG" id="ehx:EMIHUDRAFT_369953"/>
<dbReference type="PaxDb" id="2903-EOD17558"/>
<dbReference type="OMA" id="THDAQSG"/>
<proteinExistence type="predicted"/>
<feature type="region of interest" description="Disordered" evidence="1">
    <location>
        <begin position="393"/>
        <end position="417"/>
    </location>
</feature>
<dbReference type="AlphaFoldDB" id="A0A0D3KZP3"/>
<accession>A0A0D3KZP3</accession>
<dbReference type="GeneID" id="17286498"/>
<feature type="compositionally biased region" description="Gly residues" evidence="1">
    <location>
        <begin position="355"/>
        <end position="364"/>
    </location>
</feature>
<feature type="compositionally biased region" description="Basic and acidic residues" evidence="1">
    <location>
        <begin position="407"/>
        <end position="417"/>
    </location>
</feature>
<protein>
    <recommendedName>
        <fullName evidence="4">Adhesin domain-containing protein</fullName>
    </recommendedName>
</protein>
<evidence type="ECO:0000256" key="1">
    <source>
        <dbReference type="SAM" id="MobiDB-lite"/>
    </source>
</evidence>
<dbReference type="PANTHER" id="PTHR34094">
    <property type="match status" value="1"/>
</dbReference>
<dbReference type="EnsemblProtists" id="EOD41228">
    <property type="protein sequence ID" value="EOD41228"/>
    <property type="gene ID" value="EMIHUDRAFT_351234"/>
</dbReference>
<name>A0A0D3KZP3_EMIH1</name>
<feature type="region of interest" description="Disordered" evidence="1">
    <location>
        <begin position="294"/>
        <end position="364"/>
    </location>
</feature>
<dbReference type="Proteomes" id="UP000013827">
    <property type="component" value="Unassembled WGS sequence"/>
</dbReference>
<evidence type="ECO:0000313" key="3">
    <source>
        <dbReference type="Proteomes" id="UP000013827"/>
    </source>
</evidence>
<evidence type="ECO:0000313" key="2">
    <source>
        <dbReference type="EnsemblProtists" id="EOD41228"/>
    </source>
</evidence>
<dbReference type="RefSeq" id="XP_005769987.1">
    <property type="nucleotide sequence ID" value="XM_005769930.1"/>
</dbReference>
<dbReference type="RefSeq" id="XP_005793657.1">
    <property type="nucleotide sequence ID" value="XM_005793600.1"/>
</dbReference>
<organism evidence="2 3">
    <name type="scientific">Emiliania huxleyi (strain CCMP1516)</name>
    <dbReference type="NCBI Taxonomy" id="280463"/>
    <lineage>
        <taxon>Eukaryota</taxon>
        <taxon>Haptista</taxon>
        <taxon>Haptophyta</taxon>
        <taxon>Prymnesiophyceae</taxon>
        <taxon>Isochrysidales</taxon>
        <taxon>Noelaerhabdaceae</taxon>
        <taxon>Emiliania</taxon>
    </lineage>
</organism>
<dbReference type="KEGG" id="ehx:EMIHUDRAFT_351234"/>
<dbReference type="EnsemblProtists" id="EOD17558">
    <property type="protein sequence ID" value="EOD17558"/>
    <property type="gene ID" value="EMIHUDRAFT_369953"/>
</dbReference>
<sequence length="417" mass="42002">MLTRSLLAQARRAASTLATEPGRTLFVSGSTPRLVVRTNMETYLASVMASQAGGGEVDVSGWAGSDPTGDLRVVAACDAAGGGVTTVSVPASFNIEVAMGGACDVEVDGWIEGTVAVAVSRGSIVVNTVRGLLTTLSTGEGQVRVKHIEGNLRVLAGGAGGVELGKVMGEEVEVASEGVVQCRALYSKRLDLAAAGGVRASVLGSEAGELRLSGGCSAIDSSEGDLSVRLGGAASLDVQAAEGLRRLCVSRDAPTPDQPAAADDAAADAADVVVHFPEAFGALRADLCGASVEIDPRLSPQPPAPPAAGAGPAHWTGSLGAGDAAESDAHERWLAGRTERKMDRSPGGVEMFREGSGGGGGGGGGGGVCELTVAAPASTVRVDVQSWFEQRMKTAMSGGAGSGEAPSLRERRPQPYR</sequence>